<dbReference type="Proteomes" id="UP000709466">
    <property type="component" value="Unassembled WGS sequence"/>
</dbReference>
<sequence>MPKDFSLPLAEHIDVAVTHQRVHTELDKVGAYVEGDLWLERSMSMSFEEVIRT</sequence>
<name>A0ABX0W1W1_9RHOB</name>
<evidence type="ECO:0000313" key="1">
    <source>
        <dbReference type="EMBL" id="NIY73980.1"/>
    </source>
</evidence>
<dbReference type="RefSeq" id="WP_167639362.1">
    <property type="nucleotide sequence ID" value="NZ_JAATOP010000017.1"/>
</dbReference>
<reference evidence="1 2" key="1">
    <citation type="submission" date="2020-03" db="EMBL/GenBank/DDBJ databases">
        <title>Bacterial isolates of synthetic phycosphere.</title>
        <authorList>
            <person name="Fu H."/>
            <person name="Moran M.A."/>
        </authorList>
    </citation>
    <scope>NUCLEOTIDE SEQUENCE [LARGE SCALE GENOMIC DNA]</scope>
    <source>
        <strain evidence="1 2">HF1</strain>
    </source>
</reference>
<protein>
    <submittedName>
        <fullName evidence="1">Uncharacterized protein</fullName>
    </submittedName>
</protein>
<evidence type="ECO:0000313" key="2">
    <source>
        <dbReference type="Proteomes" id="UP000709466"/>
    </source>
</evidence>
<accession>A0ABX0W1W1</accession>
<gene>
    <name evidence="1" type="ORF">HCZ30_16255</name>
</gene>
<organism evidence="1 2">
    <name type="scientific">Marivivens donghaensis</name>
    <dbReference type="NCBI Taxonomy" id="1699413"/>
    <lineage>
        <taxon>Bacteria</taxon>
        <taxon>Pseudomonadati</taxon>
        <taxon>Pseudomonadota</taxon>
        <taxon>Alphaproteobacteria</taxon>
        <taxon>Rhodobacterales</taxon>
        <taxon>Paracoccaceae</taxon>
        <taxon>Marivivens group</taxon>
        <taxon>Marivivens</taxon>
    </lineage>
</organism>
<proteinExistence type="predicted"/>
<comment type="caution">
    <text evidence="1">The sequence shown here is derived from an EMBL/GenBank/DDBJ whole genome shotgun (WGS) entry which is preliminary data.</text>
</comment>
<keyword evidence="2" id="KW-1185">Reference proteome</keyword>
<dbReference type="EMBL" id="JAATOP010000017">
    <property type="protein sequence ID" value="NIY73980.1"/>
    <property type="molecule type" value="Genomic_DNA"/>
</dbReference>